<protein>
    <submittedName>
        <fullName evidence="1">Phosphotriesterase</fullName>
    </submittedName>
</protein>
<dbReference type="AlphaFoldDB" id="A0A2N9XXW4"/>
<dbReference type="RefSeq" id="WP_100137536.1">
    <property type="nucleotide sequence ID" value="NZ_MEIS01000107.1"/>
</dbReference>
<accession>A0A2N9XXW4</accession>
<dbReference type="EMBL" id="MEIS01000107">
    <property type="protein sequence ID" value="PIT55000.1"/>
    <property type="molecule type" value="Genomic_DNA"/>
</dbReference>
<dbReference type="Pfam" id="PF15428">
    <property type="entry name" value="Imm26"/>
    <property type="match status" value="1"/>
</dbReference>
<comment type="caution">
    <text evidence="1">The sequence shown here is derived from an EMBL/GenBank/DDBJ whole genome shotgun (WGS) entry which is preliminary data.</text>
</comment>
<gene>
    <name evidence="1" type="ORF">BHC49_07210</name>
</gene>
<reference evidence="1 2" key="1">
    <citation type="journal article" date="2017" name="MBio">
        <title>Type VI secretion-mediated competition in the bee gut microbiome.</title>
        <authorList>
            <person name="Steele M.I."/>
            <person name="Kwong W.K."/>
            <person name="Powell J.E."/>
            <person name="Whiteley M."/>
            <person name="Moran N.A."/>
        </authorList>
    </citation>
    <scope>NUCLEOTIDE SEQUENCE [LARGE SCALE GENOMIC DNA]</scope>
    <source>
        <strain evidence="1 2">Nev3CBA3</strain>
    </source>
</reference>
<proteinExistence type="predicted"/>
<evidence type="ECO:0000313" key="1">
    <source>
        <dbReference type="EMBL" id="PIT55000.1"/>
    </source>
</evidence>
<dbReference type="Proteomes" id="UP000229434">
    <property type="component" value="Unassembled WGS sequence"/>
</dbReference>
<sequence>MSDFKLWGWDKKPRTMLRFIKAGDIFCFKLDEQRYCFGRIIIKIFIGHVAELFDNISNSPDISEAEIKQARRLIEPVILDSYSLFDRKIEKGSDWRIIGHQQNYVPTDMDGVYFTYGEEPWCKKMDIWENEIPISGKEAESLPRVSPFGDYNIKELLKDI</sequence>
<evidence type="ECO:0000313" key="2">
    <source>
        <dbReference type="Proteomes" id="UP000229434"/>
    </source>
</evidence>
<dbReference type="InterPro" id="IPR029278">
    <property type="entry name" value="Imm26"/>
</dbReference>
<organism evidence="1 2">
    <name type="scientific">Snodgrassella alvi</name>
    <dbReference type="NCBI Taxonomy" id="1196083"/>
    <lineage>
        <taxon>Bacteria</taxon>
        <taxon>Pseudomonadati</taxon>
        <taxon>Pseudomonadota</taxon>
        <taxon>Betaproteobacteria</taxon>
        <taxon>Neisseriales</taxon>
        <taxon>Neisseriaceae</taxon>
        <taxon>Snodgrassella</taxon>
    </lineage>
</organism>
<name>A0A2N9XXW4_9NEIS</name>